<evidence type="ECO:0000313" key="2">
    <source>
        <dbReference type="Proteomes" id="UP000198959"/>
    </source>
</evidence>
<dbReference type="AlphaFoldDB" id="A0A1C6ST18"/>
<reference evidence="2" key="1">
    <citation type="submission" date="2016-06" db="EMBL/GenBank/DDBJ databases">
        <authorList>
            <person name="Varghese N."/>
            <person name="Submissions Spin"/>
        </authorList>
    </citation>
    <scope>NUCLEOTIDE SEQUENCE [LARGE SCALE GENOMIC DNA]</scope>
    <source>
        <strain evidence="2">DSM 43817</strain>
    </source>
</reference>
<gene>
    <name evidence="1" type="ORF">GA0074692_3306</name>
</gene>
<name>A0A1C6ST18_9ACTN</name>
<dbReference type="Proteomes" id="UP000198959">
    <property type="component" value="Unassembled WGS sequence"/>
</dbReference>
<organism evidence="1 2">
    <name type="scientific">Micromonospora pallida</name>
    <dbReference type="NCBI Taxonomy" id="145854"/>
    <lineage>
        <taxon>Bacteria</taxon>
        <taxon>Bacillati</taxon>
        <taxon>Actinomycetota</taxon>
        <taxon>Actinomycetes</taxon>
        <taxon>Micromonosporales</taxon>
        <taxon>Micromonosporaceae</taxon>
        <taxon>Micromonospora</taxon>
    </lineage>
</organism>
<keyword evidence="2" id="KW-1185">Reference proteome</keyword>
<dbReference type="OrthoDB" id="4205169at2"/>
<protein>
    <submittedName>
        <fullName evidence="1">Uncharacterized protein</fullName>
    </submittedName>
</protein>
<proteinExistence type="predicted"/>
<sequence>MIERPSQQWYDEVRDQRSRIAAGTLAEADAYAVHLWPEAFTAAVDAALAAYEAEVRSLVSPTDEQVFASVERVVTALNAIDEPYGAIETGEREELCEYVDAVLTAAGVDVGELTARHGLHRFELTDRWRDW</sequence>
<accession>A0A1C6ST18</accession>
<dbReference type="EMBL" id="FMHW01000002">
    <property type="protein sequence ID" value="SCL32403.1"/>
    <property type="molecule type" value="Genomic_DNA"/>
</dbReference>
<dbReference type="RefSeq" id="WP_091645500.1">
    <property type="nucleotide sequence ID" value="NZ_FMHW01000002.1"/>
</dbReference>
<evidence type="ECO:0000313" key="1">
    <source>
        <dbReference type="EMBL" id="SCL32403.1"/>
    </source>
</evidence>
<dbReference type="STRING" id="145854.GA0074692_3306"/>